<feature type="compositionally biased region" description="Polar residues" evidence="1">
    <location>
        <begin position="225"/>
        <end position="251"/>
    </location>
</feature>
<organism evidence="3 4">
    <name type="scientific">Meristemomyces frigidus</name>
    <dbReference type="NCBI Taxonomy" id="1508187"/>
    <lineage>
        <taxon>Eukaryota</taxon>
        <taxon>Fungi</taxon>
        <taxon>Dikarya</taxon>
        <taxon>Ascomycota</taxon>
        <taxon>Pezizomycotina</taxon>
        <taxon>Dothideomycetes</taxon>
        <taxon>Dothideomycetidae</taxon>
        <taxon>Mycosphaerellales</taxon>
        <taxon>Teratosphaeriaceae</taxon>
        <taxon>Meristemomyces</taxon>
    </lineage>
</organism>
<gene>
    <name evidence="3" type="ORF">LTR62_007527</name>
</gene>
<feature type="domain" description="DUF7587" evidence="2">
    <location>
        <begin position="288"/>
        <end position="348"/>
    </location>
</feature>
<dbReference type="Pfam" id="PF24494">
    <property type="entry name" value="DUF7587"/>
    <property type="match status" value="1"/>
</dbReference>
<feature type="region of interest" description="Disordered" evidence="1">
    <location>
        <begin position="571"/>
        <end position="590"/>
    </location>
</feature>
<comment type="caution">
    <text evidence="3">The sequence shown here is derived from an EMBL/GenBank/DDBJ whole genome shotgun (WGS) entry which is preliminary data.</text>
</comment>
<dbReference type="EMBL" id="JAVRRL010000071">
    <property type="protein sequence ID" value="KAK5109071.1"/>
    <property type="molecule type" value="Genomic_DNA"/>
</dbReference>
<proteinExistence type="predicted"/>
<protein>
    <recommendedName>
        <fullName evidence="2">DUF7587 domain-containing protein</fullName>
    </recommendedName>
</protein>
<evidence type="ECO:0000313" key="3">
    <source>
        <dbReference type="EMBL" id="KAK5109071.1"/>
    </source>
</evidence>
<evidence type="ECO:0000256" key="1">
    <source>
        <dbReference type="SAM" id="MobiDB-lite"/>
    </source>
</evidence>
<dbReference type="Proteomes" id="UP001310890">
    <property type="component" value="Unassembled WGS sequence"/>
</dbReference>
<name>A0AAN7YMC2_9PEZI</name>
<sequence>MPAAKPKRVCGPRGPRNRWTTEQRLALRILYENFNLDNALRVKAFNHLFRDHQRACGVLHGLTHGVLSAQWAERNMPKKTCWREAIADPTTEQGRQAISDLVRRIQTIISDIQSAVQSSTVARSATAARAASPPVPITARVPTTPLLNTPSPTAGEASTPSTGPRWRPATKRSSVYTYKRSNKRSRLETPAPTRSPYDSDSHTSTVLSVDVPGSVTPVAPVQNPANSVAPSHATPQTAELARSSSTYSAEQQLRVRRNGPPLNLSPKAMEKACRPLLPVPETLAHPPISGLMFRYWDENSAGLNSEDGFVAGRFMYNNVPPRPPPRCGELDYADMENHFNRNKIASPFCTHEFVVWHEIPKRAMINTFSVAELYAACQRMPAMAAALSLDIVGKEGSNLKKTVLIELELRGIALSERTTVILAEICHFVGLTATSSLQHLEHIVSDIVQGWRLAIQPSTSAEWAMLASTFTLKLCNQDRSSLDRQMALQMCYLSGVKAGLGEFNFMLQPKLIAKMKRKSIIVGLESPTQIVLEAIANATSSVLDYDKEQNKRYAEAESRILLPDVEDHFRLDSDVSSPSTGRSRGLSMPEDDEIMYDDDVLGT</sequence>
<accession>A0AAN7YMC2</accession>
<dbReference type="AlphaFoldDB" id="A0AAN7YMC2"/>
<evidence type="ECO:0000313" key="4">
    <source>
        <dbReference type="Proteomes" id="UP001310890"/>
    </source>
</evidence>
<feature type="region of interest" description="Disordered" evidence="1">
    <location>
        <begin position="225"/>
        <end position="266"/>
    </location>
</feature>
<dbReference type="InterPro" id="IPR056009">
    <property type="entry name" value="DUF7587"/>
</dbReference>
<feature type="compositionally biased region" description="Polar residues" evidence="1">
    <location>
        <begin position="196"/>
        <end position="205"/>
    </location>
</feature>
<reference evidence="3" key="1">
    <citation type="submission" date="2023-08" db="EMBL/GenBank/DDBJ databases">
        <title>Black Yeasts Isolated from many extreme environments.</title>
        <authorList>
            <person name="Coleine C."/>
            <person name="Stajich J.E."/>
            <person name="Selbmann L."/>
        </authorList>
    </citation>
    <scope>NUCLEOTIDE SEQUENCE</scope>
    <source>
        <strain evidence="3">CCFEE 5401</strain>
    </source>
</reference>
<feature type="compositionally biased region" description="Low complexity" evidence="1">
    <location>
        <begin position="142"/>
        <end position="153"/>
    </location>
</feature>
<evidence type="ECO:0000259" key="2">
    <source>
        <dbReference type="Pfam" id="PF24494"/>
    </source>
</evidence>
<feature type="region of interest" description="Disordered" evidence="1">
    <location>
        <begin position="127"/>
        <end position="205"/>
    </location>
</feature>